<proteinExistence type="predicted"/>
<organism evidence="1">
    <name type="scientific">marine metagenome</name>
    <dbReference type="NCBI Taxonomy" id="408172"/>
    <lineage>
        <taxon>unclassified sequences</taxon>
        <taxon>metagenomes</taxon>
        <taxon>ecological metagenomes</taxon>
    </lineage>
</organism>
<name>A0A382TAQ5_9ZZZZ</name>
<accession>A0A382TAQ5</accession>
<dbReference type="AlphaFoldDB" id="A0A382TAQ5"/>
<dbReference type="EMBL" id="UINC01135147">
    <property type="protein sequence ID" value="SVD19123.1"/>
    <property type="molecule type" value="Genomic_DNA"/>
</dbReference>
<evidence type="ECO:0000313" key="1">
    <source>
        <dbReference type="EMBL" id="SVD19123.1"/>
    </source>
</evidence>
<sequence>VRSPDGVLHNHVAIGAAMTHKWSPSMMSGLFDAKCLKNRFYFIA</sequence>
<protein>
    <submittedName>
        <fullName evidence="1">Uncharacterized protein</fullName>
    </submittedName>
</protein>
<gene>
    <name evidence="1" type="ORF">METZ01_LOCUS371977</name>
</gene>
<feature type="non-terminal residue" evidence="1">
    <location>
        <position position="1"/>
    </location>
</feature>
<reference evidence="1" key="1">
    <citation type="submission" date="2018-05" db="EMBL/GenBank/DDBJ databases">
        <authorList>
            <person name="Lanie J.A."/>
            <person name="Ng W.-L."/>
            <person name="Kazmierczak K.M."/>
            <person name="Andrzejewski T.M."/>
            <person name="Davidsen T.M."/>
            <person name="Wayne K.J."/>
            <person name="Tettelin H."/>
            <person name="Glass J.I."/>
            <person name="Rusch D."/>
            <person name="Podicherti R."/>
            <person name="Tsui H.-C.T."/>
            <person name="Winkler M.E."/>
        </authorList>
    </citation>
    <scope>NUCLEOTIDE SEQUENCE</scope>
</reference>